<dbReference type="OrthoDB" id="9815497at2"/>
<proteinExistence type="predicted"/>
<dbReference type="KEGG" id="blau:DQQ01_05395"/>
<dbReference type="InterPro" id="IPR017695">
    <property type="entry name" value="Se-dep_Mo_hydrolase_YqeB"/>
</dbReference>
<gene>
    <name evidence="1" type="ORF">DQQ01_05395</name>
</gene>
<accession>A0A2Z4U9F1</accession>
<keyword evidence="2" id="KW-1185">Reference proteome</keyword>
<name>A0A2Z4U9F1_9FIRM</name>
<dbReference type="EMBL" id="CP030280">
    <property type="protein sequence ID" value="AWY97671.1"/>
    <property type="molecule type" value="Genomic_DNA"/>
</dbReference>
<evidence type="ECO:0000313" key="2">
    <source>
        <dbReference type="Proteomes" id="UP000250003"/>
    </source>
</evidence>
<organism evidence="1 2">
    <name type="scientific">Blautia argi</name>
    <dbReference type="NCBI Taxonomy" id="1912897"/>
    <lineage>
        <taxon>Bacteria</taxon>
        <taxon>Bacillati</taxon>
        <taxon>Bacillota</taxon>
        <taxon>Clostridia</taxon>
        <taxon>Lachnospirales</taxon>
        <taxon>Lachnospiraceae</taxon>
        <taxon>Blautia</taxon>
    </lineage>
</organism>
<dbReference type="NCBIfam" id="TIGR03309">
    <property type="entry name" value="matur_yqeB"/>
    <property type="match status" value="1"/>
</dbReference>
<dbReference type="AlphaFoldDB" id="A0A2Z4U9F1"/>
<protein>
    <submittedName>
        <fullName evidence="1">EF2563 family selenium-dependent molybdenum hydroxylase system protein</fullName>
    </submittedName>
</protein>
<dbReference type="RefSeq" id="WP_111919029.1">
    <property type="nucleotide sequence ID" value="NZ_CAUWHR010000001.1"/>
</dbReference>
<reference evidence="2" key="1">
    <citation type="submission" date="2018-06" db="EMBL/GenBank/DDBJ databases">
        <title>Description of Blautia argi sp. nov., a new anaerobic isolated from dog feces.</title>
        <authorList>
            <person name="Chang Y.-H."/>
            <person name="Paek J."/>
            <person name="Shin Y."/>
        </authorList>
    </citation>
    <scope>NUCLEOTIDE SEQUENCE [LARGE SCALE GENOMIC DNA]</scope>
    <source>
        <strain evidence="2">KCTC 15426</strain>
    </source>
</reference>
<evidence type="ECO:0000313" key="1">
    <source>
        <dbReference type="EMBL" id="AWY97671.1"/>
    </source>
</evidence>
<sequence length="272" mass="29530">MKPIIVRGGGDLATGTIHRLCKSGYPVIVLEDTSPSAIRQKVSFCQAAYEGSMEVEGIVCQKADTFSKALEKVTWKNPMLVIDPKAACLNQYHPNILIDAILAKKNLGTHRGMADLTIALGPGFTAGEDVDYVIETKRGHYLGRRIEKGSAISNTGVPGIIGGYGKERVLHAPCAGRFRRIREIGDWVNAGEAVGFIEQEADKTEVCTEISGVVRGILQDGFVVTEHFKLADVDPRKESRAHCNLISDKARCIAGGVLELVCAWEKGILEKK</sequence>
<dbReference type="Proteomes" id="UP000250003">
    <property type="component" value="Chromosome"/>
</dbReference>